<feature type="chain" id="PRO_5024825794" evidence="1">
    <location>
        <begin position="20"/>
        <end position="103"/>
    </location>
</feature>
<gene>
    <name evidence="2" type="ORF">BDV33DRAFT_178682</name>
</gene>
<evidence type="ECO:0000313" key="2">
    <source>
        <dbReference type="EMBL" id="KAB8216557.1"/>
    </source>
</evidence>
<dbReference type="Proteomes" id="UP000326799">
    <property type="component" value="Unassembled WGS sequence"/>
</dbReference>
<sequence>MRWVNLFPLVCLVPTILTAIPCYFPDGSPAPWQHRPCNGDSTNAMCCGIGWGDTCQADGLCLGTNEQRYRGSCTDSTWQSDKCLGLCLNEGGRYLQTLYPIPF</sequence>
<evidence type="ECO:0000256" key="1">
    <source>
        <dbReference type="SAM" id="SignalP"/>
    </source>
</evidence>
<protein>
    <submittedName>
        <fullName evidence="2">Uncharacterized protein</fullName>
    </submittedName>
</protein>
<keyword evidence="1" id="KW-0732">Signal</keyword>
<keyword evidence="3" id="KW-1185">Reference proteome</keyword>
<organism evidence="2 3">
    <name type="scientific">Aspergillus novoparasiticus</name>
    <dbReference type="NCBI Taxonomy" id="986946"/>
    <lineage>
        <taxon>Eukaryota</taxon>
        <taxon>Fungi</taxon>
        <taxon>Dikarya</taxon>
        <taxon>Ascomycota</taxon>
        <taxon>Pezizomycotina</taxon>
        <taxon>Eurotiomycetes</taxon>
        <taxon>Eurotiomycetidae</taxon>
        <taxon>Eurotiales</taxon>
        <taxon>Aspergillaceae</taxon>
        <taxon>Aspergillus</taxon>
        <taxon>Aspergillus subgen. Circumdati</taxon>
    </lineage>
</organism>
<dbReference type="EMBL" id="ML733478">
    <property type="protein sequence ID" value="KAB8216557.1"/>
    <property type="molecule type" value="Genomic_DNA"/>
</dbReference>
<evidence type="ECO:0000313" key="3">
    <source>
        <dbReference type="Proteomes" id="UP000326799"/>
    </source>
</evidence>
<name>A0A5N6EGV7_9EURO</name>
<reference evidence="2 3" key="1">
    <citation type="submission" date="2019-04" db="EMBL/GenBank/DDBJ databases">
        <title>Fungal friends and foes A comparative genomics study of 23 Aspergillus species from section Flavi.</title>
        <authorList>
            <consortium name="DOE Joint Genome Institute"/>
            <person name="Kjaerbolling I."/>
            <person name="Vesth T.C."/>
            <person name="Frisvad J.C."/>
            <person name="Nybo J.L."/>
            <person name="Theobald S."/>
            <person name="Kildgaard S."/>
            <person name="Petersen T.I."/>
            <person name="Kuo A."/>
            <person name="Sato A."/>
            <person name="Lyhne E.K."/>
            <person name="Kogle M.E."/>
            <person name="Wiebenga A."/>
            <person name="Kun R.S."/>
            <person name="Lubbers R.J."/>
            <person name="Makela M.R."/>
            <person name="Barry K."/>
            <person name="Chovatia M."/>
            <person name="Clum A."/>
            <person name="Daum C."/>
            <person name="Haridas S."/>
            <person name="He G."/>
            <person name="LaButti K."/>
            <person name="Lipzen A."/>
            <person name="Mondo S."/>
            <person name="Pangilinan J."/>
            <person name="Riley R."/>
            <person name="Salamov A."/>
            <person name="Simmons B.A."/>
            <person name="Magnuson J.K."/>
            <person name="Henrissat B."/>
            <person name="Mortensen U.H."/>
            <person name="Larsen T.O."/>
            <person name="De vries R.P."/>
            <person name="Grigoriev I.V."/>
            <person name="Machida M."/>
            <person name="Baker S.E."/>
            <person name="Andersen M.R."/>
        </authorList>
    </citation>
    <scope>NUCLEOTIDE SEQUENCE [LARGE SCALE GENOMIC DNA]</scope>
    <source>
        <strain evidence="2 3">CBS 126849</strain>
    </source>
</reference>
<feature type="signal peptide" evidence="1">
    <location>
        <begin position="1"/>
        <end position="19"/>
    </location>
</feature>
<dbReference type="AlphaFoldDB" id="A0A5N6EGV7"/>
<accession>A0A5N6EGV7</accession>
<proteinExistence type="predicted"/>